<proteinExistence type="predicted"/>
<dbReference type="GO" id="GO:0016020">
    <property type="term" value="C:membrane"/>
    <property type="evidence" value="ECO:0007669"/>
    <property type="project" value="UniProtKB-SubCell"/>
</dbReference>
<name>A0A147KAA2_9BACI</name>
<keyword evidence="7" id="KW-1185">Reference proteome</keyword>
<feature type="transmembrane region" description="Helical" evidence="5">
    <location>
        <begin position="125"/>
        <end position="148"/>
    </location>
</feature>
<evidence type="ECO:0000256" key="2">
    <source>
        <dbReference type="ARBA" id="ARBA00022692"/>
    </source>
</evidence>
<dbReference type="PATRIC" id="fig|1150625.3.peg.1102"/>
<evidence type="ECO:0000256" key="4">
    <source>
        <dbReference type="ARBA" id="ARBA00023136"/>
    </source>
</evidence>
<comment type="caution">
    <text evidence="6">The sequence shown here is derived from an EMBL/GenBank/DDBJ whole genome shotgun (WGS) entry which is preliminary data.</text>
</comment>
<evidence type="ECO:0000256" key="5">
    <source>
        <dbReference type="SAM" id="Phobius"/>
    </source>
</evidence>
<keyword evidence="2 5" id="KW-0812">Transmembrane</keyword>
<evidence type="ECO:0000256" key="1">
    <source>
        <dbReference type="ARBA" id="ARBA00004141"/>
    </source>
</evidence>
<feature type="transmembrane region" description="Helical" evidence="5">
    <location>
        <begin position="88"/>
        <end position="113"/>
    </location>
</feature>
<sequence length="175" mass="19192">MMVAYLRESKVASYVLTILRLYLGYAWLTAGWGKITGGFDASGYLQGSIAKATGEHPAVQGWWASFLEGFAIPNVGLFNFLIPWGEFLVGLGLLLGCLTTAAVFFGMVMNFAFLFSGTVSTNPMMLLLSIFIIVAGANAGRIGLDYWIQPFIKNQVKKVWKLKEKNGNTSNKKFA</sequence>
<organism evidence="6 7">
    <name type="scientific">Bacillus coahuilensis p1.1.43</name>
    <dbReference type="NCBI Taxonomy" id="1150625"/>
    <lineage>
        <taxon>Bacteria</taxon>
        <taxon>Bacillati</taxon>
        <taxon>Bacillota</taxon>
        <taxon>Bacilli</taxon>
        <taxon>Bacillales</taxon>
        <taxon>Bacillaceae</taxon>
        <taxon>Bacillus</taxon>
    </lineage>
</organism>
<reference evidence="6 7" key="1">
    <citation type="journal article" date="2016" name="Front. Microbiol.">
        <title>Microevolution Analysis of Bacillus coahuilensis Unveils Differences in Phosphorus Acquisition Strategies and Their Regulation.</title>
        <authorList>
            <person name="Gomez-Lunar Z."/>
            <person name="Hernandez-Gonzalez I."/>
            <person name="Rodriguez-Torres M.D."/>
            <person name="Souza V."/>
            <person name="Olmedo-Alvarez G."/>
        </authorList>
    </citation>
    <scope>NUCLEOTIDE SEQUENCE [LARGE SCALE GENOMIC DNA]</scope>
    <source>
        <strain evidence="7">p1.1.43</strain>
    </source>
</reference>
<dbReference type="PANTHER" id="PTHR39157:SF1">
    <property type="entry name" value="DOXX FAMILY PROTEIN"/>
    <property type="match status" value="1"/>
</dbReference>
<dbReference type="EMBL" id="LDYG01000021">
    <property type="protein sequence ID" value="KUP07635.1"/>
    <property type="molecule type" value="Genomic_DNA"/>
</dbReference>
<dbReference type="STRING" id="1150625.Q75_05250"/>
<protein>
    <submittedName>
        <fullName evidence="6">Crp/Fnr family transcriptional regulator</fullName>
    </submittedName>
</protein>
<dbReference type="Proteomes" id="UP000074108">
    <property type="component" value="Unassembled WGS sequence"/>
</dbReference>
<evidence type="ECO:0000256" key="3">
    <source>
        <dbReference type="ARBA" id="ARBA00022989"/>
    </source>
</evidence>
<dbReference type="InterPro" id="IPR032808">
    <property type="entry name" value="DoxX"/>
</dbReference>
<keyword evidence="3 5" id="KW-1133">Transmembrane helix</keyword>
<dbReference type="PANTHER" id="PTHR39157">
    <property type="entry name" value="INTEGRAL MEMBRANE PROTEIN-RELATED"/>
    <property type="match status" value="1"/>
</dbReference>
<dbReference type="AlphaFoldDB" id="A0A147KAA2"/>
<evidence type="ECO:0000313" key="6">
    <source>
        <dbReference type="EMBL" id="KUP07635.1"/>
    </source>
</evidence>
<keyword evidence="4 5" id="KW-0472">Membrane</keyword>
<comment type="subcellular location">
    <subcellularLocation>
        <location evidence="1">Membrane</location>
        <topology evidence="1">Multi-pass membrane protein</topology>
    </subcellularLocation>
</comment>
<accession>A0A147KAA2</accession>
<feature type="transmembrane region" description="Helical" evidence="5">
    <location>
        <begin position="62"/>
        <end position="81"/>
    </location>
</feature>
<dbReference type="OrthoDB" id="26941at2"/>
<dbReference type="Pfam" id="PF07681">
    <property type="entry name" value="DoxX"/>
    <property type="match status" value="1"/>
</dbReference>
<gene>
    <name evidence="6" type="ORF">Q75_05250</name>
</gene>
<dbReference type="RefSeq" id="WP_059350653.1">
    <property type="nucleotide sequence ID" value="NZ_LDYG01000021.1"/>
</dbReference>
<evidence type="ECO:0000313" key="7">
    <source>
        <dbReference type="Proteomes" id="UP000074108"/>
    </source>
</evidence>